<accession>A0A199VMN1</accession>
<evidence type="ECO:0000313" key="2">
    <source>
        <dbReference type="EMBL" id="OAY78156.1"/>
    </source>
</evidence>
<comment type="caution">
    <text evidence="2">The sequence shown here is derived from an EMBL/GenBank/DDBJ whole genome shotgun (WGS) entry which is preliminary data.</text>
</comment>
<feature type="compositionally biased region" description="Acidic residues" evidence="1">
    <location>
        <begin position="422"/>
        <end position="436"/>
    </location>
</feature>
<dbReference type="AlphaFoldDB" id="A0A199VMN1"/>
<dbReference type="Proteomes" id="UP000092600">
    <property type="component" value="Unassembled WGS sequence"/>
</dbReference>
<dbReference type="PANTHER" id="PTHR31300">
    <property type="entry name" value="LIPASE"/>
    <property type="match status" value="1"/>
</dbReference>
<dbReference type="PANTHER" id="PTHR31300:SF6">
    <property type="entry name" value="OS05G0252100 PROTEIN"/>
    <property type="match status" value="1"/>
</dbReference>
<name>A0A199VMN1_ANACO</name>
<dbReference type="InterPro" id="IPR006873">
    <property type="entry name" value="DUF620"/>
</dbReference>
<feature type="compositionally biased region" description="Basic and acidic residues" evidence="1">
    <location>
        <begin position="389"/>
        <end position="405"/>
    </location>
</feature>
<reference evidence="2 3" key="1">
    <citation type="journal article" date="2016" name="DNA Res.">
        <title>The draft genome of MD-2 pineapple using hybrid error correction of long reads.</title>
        <authorList>
            <person name="Redwan R.M."/>
            <person name="Saidin A."/>
            <person name="Kumar S.V."/>
        </authorList>
    </citation>
    <scope>NUCLEOTIDE SEQUENCE [LARGE SCALE GENOMIC DNA]</scope>
    <source>
        <strain evidence="3">cv. MD2</strain>
        <tissue evidence="2">Leaf</tissue>
    </source>
</reference>
<gene>
    <name evidence="2" type="ORF">ACMD2_11057</name>
</gene>
<sequence>MKKLCPNLDREDGLDTVLEVPVPDEESTFASHSKSAENSPRLSWGNVMKGWMRSHRDRSTAPSSVLGRAAELHLMLGVVGAAPLVPVPVEDRESAPMITRSIKQDPIEVLRAKYIVKQYAAAVAVAVGGEKAIGGVSSMYAMGKVQLLMSVTKSASGRRRRRAHQVGGFVLWQRSPEVWCLELVVAGCKLAAGCDGRVAWRQAPWQYPGASRGPPRPLRRSLQGLDPWSTARLFSNAVWTGEKTTNGEACFVLRLDADDATCRALSSANAEVVRHTLWGHFSQRTGLLVQLEDAHLLRVIDPVHGRAVYWETNTESTIGDYRPVDGVHVAHAGRTAASLVRSRAGRGGHVRRARSHVEEAWTIEEVGFNVHGLSMDCFLAPSDLREERKARGDVAGKDGRTRGGDRAVSAVRFGPSQVAAVDSDDSDSTADEDERL</sequence>
<dbReference type="EMBL" id="LSRQ01001355">
    <property type="protein sequence ID" value="OAY78156.1"/>
    <property type="molecule type" value="Genomic_DNA"/>
</dbReference>
<evidence type="ECO:0000313" key="3">
    <source>
        <dbReference type="Proteomes" id="UP000092600"/>
    </source>
</evidence>
<dbReference type="STRING" id="4615.A0A199VMN1"/>
<evidence type="ECO:0000256" key="1">
    <source>
        <dbReference type="SAM" id="MobiDB-lite"/>
    </source>
</evidence>
<proteinExistence type="predicted"/>
<protein>
    <submittedName>
        <fullName evidence="2">Uncharacterized protein</fullName>
    </submittedName>
</protein>
<dbReference type="Pfam" id="PF04788">
    <property type="entry name" value="DUF620"/>
    <property type="match status" value="1"/>
</dbReference>
<feature type="region of interest" description="Disordered" evidence="1">
    <location>
        <begin position="389"/>
        <end position="436"/>
    </location>
</feature>
<organism evidence="2 3">
    <name type="scientific">Ananas comosus</name>
    <name type="common">Pineapple</name>
    <name type="synonym">Ananas ananas</name>
    <dbReference type="NCBI Taxonomy" id="4615"/>
    <lineage>
        <taxon>Eukaryota</taxon>
        <taxon>Viridiplantae</taxon>
        <taxon>Streptophyta</taxon>
        <taxon>Embryophyta</taxon>
        <taxon>Tracheophyta</taxon>
        <taxon>Spermatophyta</taxon>
        <taxon>Magnoliopsida</taxon>
        <taxon>Liliopsida</taxon>
        <taxon>Poales</taxon>
        <taxon>Bromeliaceae</taxon>
        <taxon>Bromelioideae</taxon>
        <taxon>Ananas</taxon>
    </lineage>
</organism>